<reference evidence="2 3" key="1">
    <citation type="journal article" date="2016" name="Sci. Rep.">
        <title>Draft genome sequencing and secretome analysis of fungal phytopathogen Ascochyta rabiei provides insight into the necrotrophic effector repertoire.</title>
        <authorList>
            <person name="Verma S."/>
            <person name="Gazara R.K."/>
            <person name="Nizam S."/>
            <person name="Parween S."/>
            <person name="Chattopadhyay D."/>
            <person name="Verma P.K."/>
        </authorList>
    </citation>
    <scope>NUCLEOTIDE SEQUENCE [LARGE SCALE GENOMIC DNA]</scope>
    <source>
        <strain evidence="2 3">ArDII</strain>
    </source>
</reference>
<dbReference type="OrthoDB" id="3880384at2759"/>
<keyword evidence="3" id="KW-1185">Reference proteome</keyword>
<proteinExistence type="predicted"/>
<evidence type="ECO:0000313" key="3">
    <source>
        <dbReference type="Proteomes" id="UP000076837"/>
    </source>
</evidence>
<name>A0A163L3M6_DIDRA</name>
<dbReference type="AlphaFoldDB" id="A0A163L3M6"/>
<feature type="region of interest" description="Disordered" evidence="1">
    <location>
        <begin position="167"/>
        <end position="267"/>
    </location>
</feature>
<feature type="compositionally biased region" description="Low complexity" evidence="1">
    <location>
        <begin position="235"/>
        <end position="251"/>
    </location>
</feature>
<evidence type="ECO:0000256" key="1">
    <source>
        <dbReference type="SAM" id="MobiDB-lite"/>
    </source>
</evidence>
<evidence type="ECO:0000313" key="2">
    <source>
        <dbReference type="EMBL" id="KZM27477.1"/>
    </source>
</evidence>
<dbReference type="EMBL" id="JYNV01000061">
    <property type="protein sequence ID" value="KZM27477.1"/>
    <property type="molecule type" value="Genomic_DNA"/>
</dbReference>
<feature type="compositionally biased region" description="Basic and acidic residues" evidence="1">
    <location>
        <begin position="287"/>
        <end position="312"/>
    </location>
</feature>
<accession>A0A163L3M6</accession>
<feature type="compositionally biased region" description="Polar residues" evidence="1">
    <location>
        <begin position="224"/>
        <end position="234"/>
    </location>
</feature>
<comment type="caution">
    <text evidence="2">The sequence shown here is derived from an EMBL/GenBank/DDBJ whole genome shotgun (WGS) entry which is preliminary data.</text>
</comment>
<feature type="region of interest" description="Disordered" evidence="1">
    <location>
        <begin position="282"/>
        <end position="312"/>
    </location>
</feature>
<feature type="compositionally biased region" description="Basic and acidic residues" evidence="1">
    <location>
        <begin position="183"/>
        <end position="197"/>
    </location>
</feature>
<gene>
    <name evidence="2" type="ORF">ST47_g1355</name>
</gene>
<sequence>MSPNLFLATQKLFSPHKWFRNSHSQERSVRKTEHWAEPKPGLYEYIPGRGWYLVAKLKEASHDISATTAEGGPVQVPQDLPKEYEKLARPISAHWSRVLKRYMLEDDYKSRKKYGAIQNDRGRNIEVGFFRLDNGVAWVQCWDQEGTFIPGPYKLWCISQRTGQFRPMLKGDDPKFAGSRNSSRSDSRNPSFERDVDSQSQDSRNTEFYVSTSQAASNRDGPSVPNTRPNSIRMTPSHSTSTTHSQPASRRSSPRRNGSIEYEKEKAAMRQMARDHREALVAAANKSRTDSKTAVERVERGRSDATKEVTSN</sequence>
<feature type="compositionally biased region" description="Polar residues" evidence="1">
    <location>
        <begin position="198"/>
        <end position="217"/>
    </location>
</feature>
<organism evidence="2 3">
    <name type="scientific">Didymella rabiei</name>
    <name type="common">Chickpea ascochyta blight fungus</name>
    <name type="synonym">Mycosphaerella rabiei</name>
    <dbReference type="NCBI Taxonomy" id="5454"/>
    <lineage>
        <taxon>Eukaryota</taxon>
        <taxon>Fungi</taxon>
        <taxon>Dikarya</taxon>
        <taxon>Ascomycota</taxon>
        <taxon>Pezizomycotina</taxon>
        <taxon>Dothideomycetes</taxon>
        <taxon>Pleosporomycetidae</taxon>
        <taxon>Pleosporales</taxon>
        <taxon>Pleosporineae</taxon>
        <taxon>Didymellaceae</taxon>
        <taxon>Ascochyta</taxon>
    </lineage>
</organism>
<dbReference type="Proteomes" id="UP000076837">
    <property type="component" value="Unassembled WGS sequence"/>
</dbReference>
<protein>
    <submittedName>
        <fullName evidence="2">Uncharacterized protein</fullName>
    </submittedName>
</protein>